<evidence type="ECO:0000313" key="3">
    <source>
        <dbReference type="Proteomes" id="UP000184172"/>
    </source>
</evidence>
<dbReference type="Pfam" id="PF05050">
    <property type="entry name" value="Methyltransf_21"/>
    <property type="match status" value="1"/>
</dbReference>
<feature type="domain" description="Methyltransferase FkbM" evidence="1">
    <location>
        <begin position="92"/>
        <end position="244"/>
    </location>
</feature>
<dbReference type="Gene3D" id="3.40.50.150">
    <property type="entry name" value="Vaccinia Virus protein VP39"/>
    <property type="match status" value="1"/>
</dbReference>
<dbReference type="InterPro" id="IPR029063">
    <property type="entry name" value="SAM-dependent_MTases_sf"/>
</dbReference>
<name>A0A1M6DVE0_9FLAO</name>
<keyword evidence="3" id="KW-1185">Reference proteome</keyword>
<dbReference type="GO" id="GO:0008168">
    <property type="term" value="F:methyltransferase activity"/>
    <property type="evidence" value="ECO:0007669"/>
    <property type="project" value="UniProtKB-KW"/>
</dbReference>
<dbReference type="GO" id="GO:0032259">
    <property type="term" value="P:methylation"/>
    <property type="evidence" value="ECO:0007669"/>
    <property type="project" value="UniProtKB-KW"/>
</dbReference>
<dbReference type="AlphaFoldDB" id="A0A1M6DVE0"/>
<evidence type="ECO:0000313" key="2">
    <source>
        <dbReference type="EMBL" id="SHI76988.1"/>
    </source>
</evidence>
<keyword evidence="2" id="KW-0489">Methyltransferase</keyword>
<dbReference type="Proteomes" id="UP000184172">
    <property type="component" value="Unassembled WGS sequence"/>
</dbReference>
<dbReference type="STRING" id="797419.SAMN05216556_10661"/>
<accession>A0A1M6DVE0</accession>
<sequence length="303" mass="34975">MSLTNFFFKIIYNGQINFLLRNTMYPFHKLLKPSIQIPPSGIISLKTDSGHIKIATNQTSYLTKLLFWEGYKSFEYSEIFETLSKKADCFFDIGANIGYYSLLASKANPSLKIFAFEPATGPKYYLKKNISLNNLNNSIIPVEYALSKESHDIDFYEVKSSKYDYLDKNLSGEHNTGTKTKTRNFVKTTVKAISLVNFIKDKNIQKIDLIKIDTEGTEVEILESGKEYIERFKPIVICETLFNTTENLLTDFFTRIGYDFYNHSKNGLKKVDTLYRLQDDGIRNCFFVPKEKSHLIAEFLSEN</sequence>
<dbReference type="PANTHER" id="PTHR34203">
    <property type="entry name" value="METHYLTRANSFERASE, FKBM FAMILY PROTEIN"/>
    <property type="match status" value="1"/>
</dbReference>
<dbReference type="InterPro" id="IPR006342">
    <property type="entry name" value="FkbM_mtfrase"/>
</dbReference>
<reference evidence="3" key="1">
    <citation type="submission" date="2016-11" db="EMBL/GenBank/DDBJ databases">
        <authorList>
            <person name="Varghese N."/>
            <person name="Submissions S."/>
        </authorList>
    </citation>
    <scope>NUCLEOTIDE SEQUENCE [LARGE SCALE GENOMIC DNA]</scope>
    <source>
        <strain evidence="3">DSM 26349</strain>
    </source>
</reference>
<keyword evidence="2" id="KW-0808">Transferase</keyword>
<protein>
    <submittedName>
        <fullName evidence="2">Methyltransferase, FkbM family</fullName>
    </submittedName>
</protein>
<proteinExistence type="predicted"/>
<dbReference type="SUPFAM" id="SSF53335">
    <property type="entry name" value="S-adenosyl-L-methionine-dependent methyltransferases"/>
    <property type="match status" value="1"/>
</dbReference>
<dbReference type="PANTHER" id="PTHR34203:SF15">
    <property type="entry name" value="SLL1173 PROTEIN"/>
    <property type="match status" value="1"/>
</dbReference>
<organism evidence="2 3">
    <name type="scientific">Aequorivita viscosa</name>
    <dbReference type="NCBI Taxonomy" id="797419"/>
    <lineage>
        <taxon>Bacteria</taxon>
        <taxon>Pseudomonadati</taxon>
        <taxon>Bacteroidota</taxon>
        <taxon>Flavobacteriia</taxon>
        <taxon>Flavobacteriales</taxon>
        <taxon>Flavobacteriaceae</taxon>
        <taxon>Aequorivita</taxon>
    </lineage>
</organism>
<dbReference type="InterPro" id="IPR052514">
    <property type="entry name" value="SAM-dependent_MTase"/>
</dbReference>
<evidence type="ECO:0000259" key="1">
    <source>
        <dbReference type="Pfam" id="PF05050"/>
    </source>
</evidence>
<dbReference type="NCBIfam" id="TIGR01444">
    <property type="entry name" value="fkbM_fam"/>
    <property type="match status" value="1"/>
</dbReference>
<dbReference type="EMBL" id="FQYV01000005">
    <property type="protein sequence ID" value="SHI76988.1"/>
    <property type="molecule type" value="Genomic_DNA"/>
</dbReference>
<gene>
    <name evidence="2" type="ORF">SAMN04487908_105111</name>
</gene>